<dbReference type="GO" id="GO:0016192">
    <property type="term" value="P:vesicle-mediated transport"/>
    <property type="evidence" value="ECO:0007669"/>
    <property type="project" value="InterPro"/>
</dbReference>
<keyword evidence="4" id="KW-1185">Reference proteome</keyword>
<feature type="domain" description="Coatomer alpha subunit C-terminal" evidence="2">
    <location>
        <begin position="14"/>
        <end position="115"/>
    </location>
</feature>
<name>A0A2G9QBH2_AQUCT</name>
<evidence type="ECO:0000313" key="4">
    <source>
        <dbReference type="Proteomes" id="UP000228934"/>
    </source>
</evidence>
<sequence length="118" mass="12294">MPLDTNWPLLTVSKGFFEGSIASKAKGMAADIDVDTVGGEGWGEDAELQLDEDGFVDAGETFGDEAPGKAQEEGGGWDVEEDLELPPELDVPSGPSGTGEDGFFVPPTKGSSPAQVRH</sequence>
<dbReference type="InterPro" id="IPR010714">
    <property type="entry name" value="Coatomer_asu_C"/>
</dbReference>
<dbReference type="GO" id="GO:0006886">
    <property type="term" value="P:intracellular protein transport"/>
    <property type="evidence" value="ECO:0007669"/>
    <property type="project" value="InterPro"/>
</dbReference>
<dbReference type="EMBL" id="KZ060024">
    <property type="protein sequence ID" value="PIO12954.1"/>
    <property type="molecule type" value="Genomic_DNA"/>
</dbReference>
<dbReference type="OrthoDB" id="10261470at2759"/>
<organism evidence="3 4">
    <name type="scientific">Aquarana catesbeiana</name>
    <name type="common">American bullfrog</name>
    <name type="synonym">Rana catesbeiana</name>
    <dbReference type="NCBI Taxonomy" id="8400"/>
    <lineage>
        <taxon>Eukaryota</taxon>
        <taxon>Metazoa</taxon>
        <taxon>Chordata</taxon>
        <taxon>Craniata</taxon>
        <taxon>Vertebrata</taxon>
        <taxon>Euteleostomi</taxon>
        <taxon>Amphibia</taxon>
        <taxon>Batrachia</taxon>
        <taxon>Anura</taxon>
        <taxon>Neobatrachia</taxon>
        <taxon>Ranoidea</taxon>
        <taxon>Ranidae</taxon>
        <taxon>Aquarana</taxon>
    </lineage>
</organism>
<feature type="compositionally biased region" description="Polar residues" evidence="1">
    <location>
        <begin position="109"/>
        <end position="118"/>
    </location>
</feature>
<dbReference type="Proteomes" id="UP000228934">
    <property type="component" value="Unassembled WGS sequence"/>
</dbReference>
<feature type="compositionally biased region" description="Acidic residues" evidence="1">
    <location>
        <begin position="78"/>
        <end position="87"/>
    </location>
</feature>
<accession>A0A2G9QBH2</accession>
<evidence type="ECO:0000313" key="3">
    <source>
        <dbReference type="EMBL" id="PIO12954.1"/>
    </source>
</evidence>
<feature type="region of interest" description="Disordered" evidence="1">
    <location>
        <begin position="57"/>
        <end position="118"/>
    </location>
</feature>
<protein>
    <recommendedName>
        <fullName evidence="2">Coatomer alpha subunit C-terminal domain-containing protein</fullName>
    </recommendedName>
</protein>
<evidence type="ECO:0000256" key="1">
    <source>
        <dbReference type="SAM" id="MobiDB-lite"/>
    </source>
</evidence>
<evidence type="ECO:0000259" key="2">
    <source>
        <dbReference type="Pfam" id="PF06957"/>
    </source>
</evidence>
<proteinExistence type="predicted"/>
<dbReference type="GO" id="GO:0030126">
    <property type="term" value="C:COPI vesicle coat"/>
    <property type="evidence" value="ECO:0007669"/>
    <property type="project" value="InterPro"/>
</dbReference>
<dbReference type="GO" id="GO:0005198">
    <property type="term" value="F:structural molecule activity"/>
    <property type="evidence" value="ECO:0007669"/>
    <property type="project" value="InterPro"/>
</dbReference>
<gene>
    <name evidence="3" type="ORF">AB205_0185660</name>
</gene>
<reference evidence="4" key="1">
    <citation type="journal article" date="2017" name="Nat. Commun.">
        <title>The North American bullfrog draft genome provides insight into hormonal regulation of long noncoding RNA.</title>
        <authorList>
            <person name="Hammond S.A."/>
            <person name="Warren R.L."/>
            <person name="Vandervalk B.P."/>
            <person name="Kucuk E."/>
            <person name="Khan H."/>
            <person name="Gibb E.A."/>
            <person name="Pandoh P."/>
            <person name="Kirk H."/>
            <person name="Zhao Y."/>
            <person name="Jones M."/>
            <person name="Mungall A.J."/>
            <person name="Coope R."/>
            <person name="Pleasance S."/>
            <person name="Moore R.A."/>
            <person name="Holt R.A."/>
            <person name="Round J.M."/>
            <person name="Ohora S."/>
            <person name="Walle B.V."/>
            <person name="Veldhoen N."/>
            <person name="Helbing C.C."/>
            <person name="Birol I."/>
        </authorList>
    </citation>
    <scope>NUCLEOTIDE SEQUENCE [LARGE SCALE GENOMIC DNA]</scope>
</reference>
<dbReference type="Pfam" id="PF06957">
    <property type="entry name" value="COPI_C"/>
    <property type="match status" value="1"/>
</dbReference>
<dbReference type="AlphaFoldDB" id="A0A2G9QBH2"/>